<organism evidence="7 8">
    <name type="scientific">Suillus subaureus</name>
    <dbReference type="NCBI Taxonomy" id="48587"/>
    <lineage>
        <taxon>Eukaryota</taxon>
        <taxon>Fungi</taxon>
        <taxon>Dikarya</taxon>
        <taxon>Basidiomycota</taxon>
        <taxon>Agaricomycotina</taxon>
        <taxon>Agaricomycetes</taxon>
        <taxon>Agaricomycetidae</taxon>
        <taxon>Boletales</taxon>
        <taxon>Suillineae</taxon>
        <taxon>Suillaceae</taxon>
        <taxon>Suillus</taxon>
    </lineage>
</organism>
<keyword evidence="5 6" id="KW-0456">Lyase</keyword>
<dbReference type="EC" id="4.2.3.-" evidence="6"/>
<evidence type="ECO:0000256" key="4">
    <source>
        <dbReference type="ARBA" id="ARBA00022842"/>
    </source>
</evidence>
<evidence type="ECO:0000313" key="7">
    <source>
        <dbReference type="EMBL" id="KAG1820887.1"/>
    </source>
</evidence>
<comment type="caution">
    <text evidence="7">The sequence shown here is derived from an EMBL/GenBank/DDBJ whole genome shotgun (WGS) entry which is preliminary data.</text>
</comment>
<evidence type="ECO:0000256" key="3">
    <source>
        <dbReference type="ARBA" id="ARBA00022723"/>
    </source>
</evidence>
<evidence type="ECO:0000256" key="2">
    <source>
        <dbReference type="ARBA" id="ARBA00006333"/>
    </source>
</evidence>
<dbReference type="AlphaFoldDB" id="A0A9P7JGF5"/>
<dbReference type="GO" id="GO:0046872">
    <property type="term" value="F:metal ion binding"/>
    <property type="evidence" value="ECO:0007669"/>
    <property type="project" value="UniProtKB-KW"/>
</dbReference>
<dbReference type="EMBL" id="JABBWG010000007">
    <property type="protein sequence ID" value="KAG1820887.1"/>
    <property type="molecule type" value="Genomic_DNA"/>
</dbReference>
<evidence type="ECO:0000256" key="1">
    <source>
        <dbReference type="ARBA" id="ARBA00001946"/>
    </source>
</evidence>
<protein>
    <recommendedName>
        <fullName evidence="6">Terpene synthase</fullName>
        <ecNumber evidence="6">4.2.3.-</ecNumber>
    </recommendedName>
</protein>
<dbReference type="GeneID" id="64636146"/>
<dbReference type="Gene3D" id="1.10.600.10">
    <property type="entry name" value="Farnesyl Diphosphate Synthase"/>
    <property type="match status" value="1"/>
</dbReference>
<comment type="cofactor">
    <cofactor evidence="1 6">
        <name>Mg(2+)</name>
        <dbReference type="ChEBI" id="CHEBI:18420"/>
    </cofactor>
</comment>
<comment type="similarity">
    <text evidence="2 6">Belongs to the terpene synthase family.</text>
</comment>
<proteinExistence type="inferred from homology"/>
<dbReference type="GO" id="GO:0010333">
    <property type="term" value="F:terpene synthase activity"/>
    <property type="evidence" value="ECO:0007669"/>
    <property type="project" value="InterPro"/>
</dbReference>
<keyword evidence="3 6" id="KW-0479">Metal-binding</keyword>
<sequence length="340" mass="38653">MDPTTPIMLPTVAHNTAPDSEPSQFILPDLINDCHYPLRKNPHCYAVSCASDQWLIDVARLAEHELRGYIEMDAGRFAAFLYPDADAFHLQVCCDFINWIFIIDDWMEGRCRRSTGSTRILYFLRYAIPSILILEQLGAKMCKSFFSRFRETASLGCTEWFIHGSELFFAGAAKQAGDLCQGTDSGIKPCFALIEFVAGIDLPDEVMSHPVVKALEDATNDHVACNDDILSYNKEQSRGDEHWENIVAVLMHDRGLDLHSAMDHAGQMCKDAIQHFEFNCTILPSWGEDVDRQVAIYIEGLQNWMIGSLHWHFVSARYFGKDRHAVKLDRIVKLLPKKHL</sequence>
<evidence type="ECO:0000256" key="5">
    <source>
        <dbReference type="ARBA" id="ARBA00023239"/>
    </source>
</evidence>
<keyword evidence="8" id="KW-1185">Reference proteome</keyword>
<dbReference type="Proteomes" id="UP000807769">
    <property type="component" value="Unassembled WGS sequence"/>
</dbReference>
<keyword evidence="4 6" id="KW-0460">Magnesium</keyword>
<gene>
    <name evidence="7" type="ORF">BJ212DRAFT_1575219</name>
</gene>
<accession>A0A9P7JGF5</accession>
<dbReference type="InterPro" id="IPR034686">
    <property type="entry name" value="Terpene_cyclase-like_2"/>
</dbReference>
<reference evidence="7" key="1">
    <citation type="journal article" date="2020" name="New Phytol.">
        <title>Comparative genomics reveals dynamic genome evolution in host specialist ectomycorrhizal fungi.</title>
        <authorList>
            <person name="Lofgren L.A."/>
            <person name="Nguyen N.H."/>
            <person name="Vilgalys R."/>
            <person name="Ruytinx J."/>
            <person name="Liao H.L."/>
            <person name="Branco S."/>
            <person name="Kuo A."/>
            <person name="LaButti K."/>
            <person name="Lipzen A."/>
            <person name="Andreopoulos W."/>
            <person name="Pangilinan J."/>
            <person name="Riley R."/>
            <person name="Hundley H."/>
            <person name="Na H."/>
            <person name="Barry K."/>
            <person name="Grigoriev I.V."/>
            <person name="Stajich J.E."/>
            <person name="Kennedy P.G."/>
        </authorList>
    </citation>
    <scope>NUCLEOTIDE SEQUENCE</scope>
    <source>
        <strain evidence="7">MN1</strain>
    </source>
</reference>
<dbReference type="Pfam" id="PF19086">
    <property type="entry name" value="Terpene_syn_C_2"/>
    <property type="match status" value="1"/>
</dbReference>
<dbReference type="RefSeq" id="XP_041195954.1">
    <property type="nucleotide sequence ID" value="XM_041342130.1"/>
</dbReference>
<evidence type="ECO:0000256" key="6">
    <source>
        <dbReference type="RuleBase" id="RU366034"/>
    </source>
</evidence>
<name>A0A9P7JGF5_9AGAM</name>
<dbReference type="InterPro" id="IPR008949">
    <property type="entry name" value="Isoprenoid_synthase_dom_sf"/>
</dbReference>
<dbReference type="PANTHER" id="PTHR35201:SF4">
    <property type="entry name" value="BETA-PINACENE SYNTHASE-RELATED"/>
    <property type="match status" value="1"/>
</dbReference>
<dbReference type="SUPFAM" id="SSF48576">
    <property type="entry name" value="Terpenoid synthases"/>
    <property type="match status" value="1"/>
</dbReference>
<dbReference type="OrthoDB" id="2861623at2759"/>
<dbReference type="GO" id="GO:0008299">
    <property type="term" value="P:isoprenoid biosynthetic process"/>
    <property type="evidence" value="ECO:0007669"/>
    <property type="project" value="UniProtKB-ARBA"/>
</dbReference>
<evidence type="ECO:0000313" key="8">
    <source>
        <dbReference type="Proteomes" id="UP000807769"/>
    </source>
</evidence>
<dbReference type="PANTHER" id="PTHR35201">
    <property type="entry name" value="TERPENE SYNTHASE"/>
    <property type="match status" value="1"/>
</dbReference>